<accession>A0A1I4ZG53</accession>
<keyword evidence="3" id="KW-1185">Reference proteome</keyword>
<feature type="domain" description="Putative DNA-binding" evidence="1">
    <location>
        <begin position="8"/>
        <end position="97"/>
    </location>
</feature>
<proteinExistence type="predicted"/>
<dbReference type="STRING" id="578942.SAMN05216289_12551"/>
<organism evidence="2 3">
    <name type="scientific">Dokdonella immobilis</name>
    <dbReference type="NCBI Taxonomy" id="578942"/>
    <lineage>
        <taxon>Bacteria</taxon>
        <taxon>Pseudomonadati</taxon>
        <taxon>Pseudomonadota</taxon>
        <taxon>Gammaproteobacteria</taxon>
        <taxon>Lysobacterales</taxon>
        <taxon>Rhodanobacteraceae</taxon>
        <taxon>Dokdonella</taxon>
    </lineage>
</organism>
<protein>
    <submittedName>
        <fullName evidence="2">Putative DNA-binding domain-containing protein</fullName>
    </submittedName>
</protein>
<dbReference type="Pfam" id="PF09836">
    <property type="entry name" value="DUF2063"/>
    <property type="match status" value="1"/>
</dbReference>
<evidence type="ECO:0000313" key="3">
    <source>
        <dbReference type="Proteomes" id="UP000198575"/>
    </source>
</evidence>
<evidence type="ECO:0000259" key="1">
    <source>
        <dbReference type="Pfam" id="PF09836"/>
    </source>
</evidence>
<dbReference type="OrthoDB" id="343356at2"/>
<evidence type="ECO:0000313" key="2">
    <source>
        <dbReference type="EMBL" id="SFN49137.1"/>
    </source>
</evidence>
<dbReference type="RefSeq" id="WP_092409422.1">
    <property type="nucleotide sequence ID" value="NZ_FOVF01000025.1"/>
</dbReference>
<dbReference type="InterPro" id="IPR018640">
    <property type="entry name" value="DUF2063"/>
</dbReference>
<dbReference type="EMBL" id="FOVF01000025">
    <property type="protein sequence ID" value="SFN49137.1"/>
    <property type="molecule type" value="Genomic_DNA"/>
</dbReference>
<reference evidence="2 3" key="1">
    <citation type="submission" date="2016-10" db="EMBL/GenBank/DDBJ databases">
        <authorList>
            <person name="de Groot N.N."/>
        </authorList>
    </citation>
    <scope>NUCLEOTIDE SEQUENCE [LARGE SCALE GENOMIC DNA]</scope>
    <source>
        <strain evidence="2 3">CGMCC 1.7659</strain>
    </source>
</reference>
<name>A0A1I4ZG53_9GAMM</name>
<sequence length="269" mass="29723">MTALATLERRFLDHVLGGEAFPRTWCSQGLVDSDIGLSIYANAYHSRLREALEADHPVLSAYLGDTLWLKFCAGYTADHPSQVRSLRFFGSRVPDWLARNAPFSAHPVIAELAQFERALLDVFDAADAPRLDWAAMGPLDAQSWPTLRLRFHPSVRLLVLSTNAVEVWRALKDEEAPPAAAASNAAARLLWRDEERVTRFRPVVQAELAALAAVLIDEKDFSGLCERLACDHPADSVPAMAIGFLRQWFDEGVICALATDYSAAPQDHG</sequence>
<dbReference type="InterPro" id="IPR044922">
    <property type="entry name" value="DUF2063_N_sf"/>
</dbReference>
<dbReference type="Gene3D" id="1.10.150.690">
    <property type="entry name" value="DUF2063"/>
    <property type="match status" value="1"/>
</dbReference>
<dbReference type="Proteomes" id="UP000198575">
    <property type="component" value="Unassembled WGS sequence"/>
</dbReference>
<gene>
    <name evidence="2" type="ORF">SAMN05216289_12551</name>
</gene>
<dbReference type="AlphaFoldDB" id="A0A1I4ZG53"/>
<dbReference type="GO" id="GO:0003677">
    <property type="term" value="F:DNA binding"/>
    <property type="evidence" value="ECO:0007669"/>
    <property type="project" value="UniProtKB-KW"/>
</dbReference>
<keyword evidence="2" id="KW-0238">DNA-binding</keyword>